<accession>A0ABM8E591</accession>
<dbReference type="EMBL" id="AP027142">
    <property type="protein sequence ID" value="BDV33045.1"/>
    <property type="molecule type" value="Genomic_DNA"/>
</dbReference>
<sequence>MSAAITVARREGDDPLRFDVCVREGDSETRHRVTLSAADAARLGRDAPAEETIAAAFRFLLDREPKESILPGFDVSVISRYFPQFENEIGAYLAK</sequence>
<dbReference type="Proteomes" id="UP001317629">
    <property type="component" value="Chromosome"/>
</dbReference>
<dbReference type="RefSeq" id="WP_281930336.1">
    <property type="nucleotide sequence ID" value="NZ_AP027142.1"/>
</dbReference>
<evidence type="ECO:0000313" key="2">
    <source>
        <dbReference type="Proteomes" id="UP001317629"/>
    </source>
</evidence>
<protein>
    <recommendedName>
        <fullName evidence="3">DUF3861 family protein</fullName>
    </recommendedName>
</protein>
<evidence type="ECO:0000313" key="1">
    <source>
        <dbReference type="EMBL" id="BDV33045.1"/>
    </source>
</evidence>
<keyword evidence="2" id="KW-1185">Reference proteome</keyword>
<reference evidence="1 2" key="1">
    <citation type="journal article" date="2023" name="Int. J. Syst. Evol. Microbiol.">
        <title>Methylocystis iwaonis sp. nov., a type II methane-oxidizing bacterium from surface soil of a rice paddy field in Japan, and emended description of the genus Methylocystis (ex Whittenbury et al. 1970) Bowman et al. 1993.</title>
        <authorList>
            <person name="Kaise H."/>
            <person name="Sawadogo J.B."/>
            <person name="Alam M.S."/>
            <person name="Ueno C."/>
            <person name="Dianou D."/>
            <person name="Shinjo R."/>
            <person name="Asakawa S."/>
        </authorList>
    </citation>
    <scope>NUCLEOTIDE SEQUENCE [LARGE SCALE GENOMIC DNA]</scope>
    <source>
        <strain evidence="1 2">SS37A-Re</strain>
    </source>
</reference>
<organism evidence="1 2">
    <name type="scientific">Methylocystis iwaonis</name>
    <dbReference type="NCBI Taxonomy" id="2885079"/>
    <lineage>
        <taxon>Bacteria</taxon>
        <taxon>Pseudomonadati</taxon>
        <taxon>Pseudomonadota</taxon>
        <taxon>Alphaproteobacteria</taxon>
        <taxon>Hyphomicrobiales</taxon>
        <taxon>Methylocystaceae</taxon>
        <taxon>Methylocystis</taxon>
    </lineage>
</organism>
<name>A0ABM8E591_9HYPH</name>
<proteinExistence type="predicted"/>
<evidence type="ECO:0008006" key="3">
    <source>
        <dbReference type="Google" id="ProtNLM"/>
    </source>
</evidence>
<gene>
    <name evidence="1" type="ORF">SS37A_05740</name>
</gene>